<dbReference type="InterPro" id="IPR032710">
    <property type="entry name" value="NTF2-like_dom_sf"/>
</dbReference>
<comment type="caution">
    <text evidence="1">The sequence shown here is derived from an EMBL/GenBank/DDBJ whole genome shotgun (WGS) entry which is preliminary data.</text>
</comment>
<dbReference type="RefSeq" id="WP_132243110.1">
    <property type="nucleotide sequence ID" value="NZ_SLZU01000003.1"/>
</dbReference>
<dbReference type="InterPro" id="IPR039437">
    <property type="entry name" value="FrzH/put_lumazine-bd"/>
</dbReference>
<sequence length="136" mass="15063">MTIQADLLATIETYFDAIHECDTERLNAVFHPASSLFDADNGTVFVEPIESFSRDVAGRVSPASTGQVREAEVLMIDFLSPVSATVKIRIRAHRNVFVDHLGLVLGAEGWQIVSKIWHLERRIDAAEVTERTVDAA</sequence>
<dbReference type="Gene3D" id="3.10.450.50">
    <property type="match status" value="1"/>
</dbReference>
<name>A0A4R3JHL2_9RHOB</name>
<evidence type="ECO:0000313" key="1">
    <source>
        <dbReference type="EMBL" id="TCS65649.1"/>
    </source>
</evidence>
<protein>
    <submittedName>
        <fullName evidence="1">Putative lumazine-binding protein</fullName>
    </submittedName>
</protein>
<dbReference type="AlphaFoldDB" id="A0A4R3JHL2"/>
<keyword evidence="2" id="KW-1185">Reference proteome</keyword>
<dbReference type="Pfam" id="PF12893">
    <property type="entry name" value="Lumazine_bd_2"/>
    <property type="match status" value="1"/>
</dbReference>
<proteinExistence type="predicted"/>
<evidence type="ECO:0000313" key="2">
    <source>
        <dbReference type="Proteomes" id="UP000295696"/>
    </source>
</evidence>
<dbReference type="OrthoDB" id="7451095at2"/>
<gene>
    <name evidence="1" type="ORF">EDD52_10365</name>
</gene>
<dbReference type="Proteomes" id="UP000295696">
    <property type="component" value="Unassembled WGS sequence"/>
</dbReference>
<organism evidence="1 2">
    <name type="scientific">Primorskyibacter sedentarius</name>
    <dbReference type="NCBI Taxonomy" id="745311"/>
    <lineage>
        <taxon>Bacteria</taxon>
        <taxon>Pseudomonadati</taxon>
        <taxon>Pseudomonadota</taxon>
        <taxon>Alphaproteobacteria</taxon>
        <taxon>Rhodobacterales</taxon>
        <taxon>Roseobacteraceae</taxon>
        <taxon>Primorskyibacter</taxon>
    </lineage>
</organism>
<reference evidence="1 2" key="1">
    <citation type="submission" date="2019-03" db="EMBL/GenBank/DDBJ databases">
        <title>Genomic Encyclopedia of Type Strains, Phase IV (KMG-IV): sequencing the most valuable type-strain genomes for metagenomic binning, comparative biology and taxonomic classification.</title>
        <authorList>
            <person name="Goeker M."/>
        </authorList>
    </citation>
    <scope>NUCLEOTIDE SEQUENCE [LARGE SCALE GENOMIC DNA]</scope>
    <source>
        <strain evidence="1 2">DSM 104836</strain>
    </source>
</reference>
<dbReference type="SUPFAM" id="SSF54427">
    <property type="entry name" value="NTF2-like"/>
    <property type="match status" value="1"/>
</dbReference>
<accession>A0A4R3JHL2</accession>
<dbReference type="EMBL" id="SLZU01000003">
    <property type="protein sequence ID" value="TCS65649.1"/>
    <property type="molecule type" value="Genomic_DNA"/>
</dbReference>